<comment type="similarity">
    <text evidence="1">Belongs to the MsrA Met sulfoxide reductase family.</text>
</comment>
<dbReference type="OrthoDB" id="77405at2759"/>
<dbReference type="GO" id="GO:0008113">
    <property type="term" value="F:peptide-methionine (S)-S-oxide reductase activity"/>
    <property type="evidence" value="ECO:0007669"/>
    <property type="project" value="UniProtKB-EC"/>
</dbReference>
<dbReference type="Pfam" id="PF01625">
    <property type="entry name" value="PMSR"/>
    <property type="match status" value="1"/>
</dbReference>
<sequence>MTSERIDINTTTVTELSTEKATFAAGCFWGVEKVFRRNFGSKPGFDARVGYIGGKSENPSYREVCSGTTNHAEAVQITFNPENISYETLVEFFYKIHDPTTQNRQGNDTGTQYRSAIFYHSPEQKGIAERVTNFVQEKSNNEKELYQNREITTEISEAGTFYNAEDYHQDYLVSFY</sequence>
<keyword evidence="3" id="KW-0560">Oxidoreductase</keyword>
<dbReference type="InterPro" id="IPR002569">
    <property type="entry name" value="Met_Sox_Rdtase_MsrA_dom"/>
</dbReference>
<feature type="domain" description="Peptide methionine sulphoxide reductase MsrA" evidence="5">
    <location>
        <begin position="20"/>
        <end position="172"/>
    </location>
</feature>
<accession>A0A9N9FPJ8</accession>
<evidence type="ECO:0000256" key="3">
    <source>
        <dbReference type="ARBA" id="ARBA00023002"/>
    </source>
</evidence>
<proteinExistence type="inferred from homology"/>
<evidence type="ECO:0000259" key="5">
    <source>
        <dbReference type="Pfam" id="PF01625"/>
    </source>
</evidence>
<name>A0A9N9FPJ8_9GLOM</name>
<dbReference type="InterPro" id="IPR036509">
    <property type="entry name" value="Met_Sox_Rdtase_MsrA_sf"/>
</dbReference>
<evidence type="ECO:0000313" key="6">
    <source>
        <dbReference type="EMBL" id="CAG8547420.1"/>
    </source>
</evidence>
<organism evidence="6 7">
    <name type="scientific">Ambispora leptoticha</name>
    <dbReference type="NCBI Taxonomy" id="144679"/>
    <lineage>
        <taxon>Eukaryota</taxon>
        <taxon>Fungi</taxon>
        <taxon>Fungi incertae sedis</taxon>
        <taxon>Mucoromycota</taxon>
        <taxon>Glomeromycotina</taxon>
        <taxon>Glomeromycetes</taxon>
        <taxon>Archaeosporales</taxon>
        <taxon>Ambisporaceae</taxon>
        <taxon>Ambispora</taxon>
    </lineage>
</organism>
<dbReference type="EC" id="1.8.4.11" evidence="2"/>
<dbReference type="PANTHER" id="PTHR43774">
    <property type="entry name" value="PEPTIDE METHIONINE SULFOXIDE REDUCTASE"/>
    <property type="match status" value="1"/>
</dbReference>
<dbReference type="Proteomes" id="UP000789508">
    <property type="component" value="Unassembled WGS sequence"/>
</dbReference>
<dbReference type="NCBIfam" id="TIGR00401">
    <property type="entry name" value="msrA"/>
    <property type="match status" value="1"/>
</dbReference>
<dbReference type="EMBL" id="CAJVPS010001686">
    <property type="protein sequence ID" value="CAG8547420.1"/>
    <property type="molecule type" value="Genomic_DNA"/>
</dbReference>
<comment type="caution">
    <text evidence="6">The sequence shown here is derived from an EMBL/GenBank/DDBJ whole genome shotgun (WGS) entry which is preliminary data.</text>
</comment>
<dbReference type="PANTHER" id="PTHR43774:SF1">
    <property type="entry name" value="PEPTIDE METHIONINE SULFOXIDE REDUCTASE MSRA 2"/>
    <property type="match status" value="1"/>
</dbReference>
<evidence type="ECO:0000313" key="7">
    <source>
        <dbReference type="Proteomes" id="UP000789508"/>
    </source>
</evidence>
<protein>
    <recommendedName>
        <fullName evidence="2">peptide-methionine (S)-S-oxide reductase</fullName>
        <ecNumber evidence="2">1.8.4.11</ecNumber>
    </recommendedName>
    <alternativeName>
        <fullName evidence="4">Peptide-methionine (S)-S-oxide reductase</fullName>
    </alternativeName>
</protein>
<reference evidence="6" key="1">
    <citation type="submission" date="2021-06" db="EMBL/GenBank/DDBJ databases">
        <authorList>
            <person name="Kallberg Y."/>
            <person name="Tangrot J."/>
            <person name="Rosling A."/>
        </authorList>
    </citation>
    <scope>NUCLEOTIDE SEQUENCE</scope>
    <source>
        <strain evidence="6">FL130A</strain>
    </source>
</reference>
<evidence type="ECO:0000256" key="2">
    <source>
        <dbReference type="ARBA" id="ARBA00012502"/>
    </source>
</evidence>
<dbReference type="SUPFAM" id="SSF55068">
    <property type="entry name" value="Peptide methionine sulfoxide reductase"/>
    <property type="match status" value="1"/>
</dbReference>
<evidence type="ECO:0000256" key="4">
    <source>
        <dbReference type="ARBA" id="ARBA00030643"/>
    </source>
</evidence>
<dbReference type="AlphaFoldDB" id="A0A9N9FPJ8"/>
<evidence type="ECO:0000256" key="1">
    <source>
        <dbReference type="ARBA" id="ARBA00005591"/>
    </source>
</evidence>
<gene>
    <name evidence="6" type="ORF">ALEPTO_LOCUS5708</name>
</gene>
<dbReference type="HAMAP" id="MF_01401">
    <property type="entry name" value="MsrA"/>
    <property type="match status" value="1"/>
</dbReference>
<dbReference type="Gene3D" id="3.30.1060.10">
    <property type="entry name" value="Peptide methionine sulphoxide reductase MsrA"/>
    <property type="match status" value="1"/>
</dbReference>
<keyword evidence="7" id="KW-1185">Reference proteome</keyword>